<gene>
    <name evidence="1" type="ORF">RT717_10125</name>
</gene>
<dbReference type="EMBL" id="CP136051">
    <property type="protein sequence ID" value="WOK08990.1"/>
    <property type="molecule type" value="Genomic_DNA"/>
</dbReference>
<keyword evidence="2" id="KW-1185">Reference proteome</keyword>
<sequence>MVQLVKSLETQAGLRQQLASALSDDQKMAVLAKLLPDDSVQFQRPDYNPDFPEPPRYYPLDTASLFFFDFDADNDLDLIYTGESGLMGRMRTKFFENKGGRINLMMQVDGALLDIAKEKDSYTVYTVEYPCCDSYTTRFSVFKQARPPGLKEPISSIDLIGSGFYFKAMPNFEQGTTETLESAVLYASPDDLRNTSAYFGQRSKTIRDSLRAGHFLPFIHFDDPVKVKKLGEQKLNEATWILVITEARADLPRSLYERSASKSRRVIGWIPAMKFKE</sequence>
<reference evidence="1 2" key="1">
    <citation type="journal article" date="2023" name="Microbiol. Resour. Announc.">
        <title>Complete Genome Sequence of Imperialibacter roseus strain P4T.</title>
        <authorList>
            <person name="Tizabi D.R."/>
            <person name="Bachvaroff T."/>
            <person name="Hill R.T."/>
        </authorList>
    </citation>
    <scope>NUCLEOTIDE SEQUENCE [LARGE SCALE GENOMIC DNA]</scope>
    <source>
        <strain evidence="1 2">P4T</strain>
    </source>
</reference>
<dbReference type="Proteomes" id="UP001302349">
    <property type="component" value="Chromosome"/>
</dbReference>
<evidence type="ECO:0000313" key="2">
    <source>
        <dbReference type="Proteomes" id="UP001302349"/>
    </source>
</evidence>
<name>A0ABZ0IXA4_9BACT</name>
<dbReference type="RefSeq" id="WP_317491617.1">
    <property type="nucleotide sequence ID" value="NZ_CP136051.1"/>
</dbReference>
<proteinExistence type="predicted"/>
<organism evidence="1 2">
    <name type="scientific">Imperialibacter roseus</name>
    <dbReference type="NCBI Taxonomy" id="1324217"/>
    <lineage>
        <taxon>Bacteria</taxon>
        <taxon>Pseudomonadati</taxon>
        <taxon>Bacteroidota</taxon>
        <taxon>Cytophagia</taxon>
        <taxon>Cytophagales</taxon>
        <taxon>Flammeovirgaceae</taxon>
        <taxon>Imperialibacter</taxon>
    </lineage>
</organism>
<evidence type="ECO:0000313" key="1">
    <source>
        <dbReference type="EMBL" id="WOK08990.1"/>
    </source>
</evidence>
<accession>A0ABZ0IXA4</accession>
<protein>
    <submittedName>
        <fullName evidence="1">Uncharacterized protein</fullName>
    </submittedName>
</protein>